<keyword evidence="1" id="KW-0805">Transcription regulation</keyword>
<dbReference type="Pfam" id="PF13412">
    <property type="entry name" value="HTH_24"/>
    <property type="match status" value="1"/>
</dbReference>
<dbReference type="Gene3D" id="1.10.10.10">
    <property type="entry name" value="Winged helix-like DNA-binding domain superfamily/Winged helix DNA-binding domain"/>
    <property type="match status" value="1"/>
</dbReference>
<organism evidence="6 7">
    <name type="scientific">Poseidonocella sedimentorum</name>
    <dbReference type="NCBI Taxonomy" id="871652"/>
    <lineage>
        <taxon>Bacteria</taxon>
        <taxon>Pseudomonadati</taxon>
        <taxon>Pseudomonadota</taxon>
        <taxon>Alphaproteobacteria</taxon>
        <taxon>Rhodobacterales</taxon>
        <taxon>Roseobacteraceae</taxon>
        <taxon>Poseidonocella</taxon>
    </lineage>
</organism>
<evidence type="ECO:0000313" key="7">
    <source>
        <dbReference type="Proteomes" id="UP000199302"/>
    </source>
</evidence>
<dbReference type="PANTHER" id="PTHR30154">
    <property type="entry name" value="LEUCINE-RESPONSIVE REGULATORY PROTEIN"/>
    <property type="match status" value="1"/>
</dbReference>
<evidence type="ECO:0000256" key="4">
    <source>
        <dbReference type="ARBA" id="ARBA00023163"/>
    </source>
</evidence>
<gene>
    <name evidence="6" type="ORF">SAMN04515673_104172</name>
</gene>
<dbReference type="GO" id="GO:0043200">
    <property type="term" value="P:response to amino acid"/>
    <property type="evidence" value="ECO:0007669"/>
    <property type="project" value="TreeGrafter"/>
</dbReference>
<dbReference type="RefSeq" id="WP_092079235.1">
    <property type="nucleotide sequence ID" value="NZ_FOYI01000004.1"/>
</dbReference>
<dbReference type="AlphaFoldDB" id="A0A1I6DNU4"/>
<dbReference type="SMART" id="SM00344">
    <property type="entry name" value="HTH_ASNC"/>
    <property type="match status" value="1"/>
</dbReference>
<dbReference type="InterPro" id="IPR019885">
    <property type="entry name" value="Tscrpt_reg_HTH_AsnC-type_CS"/>
</dbReference>
<dbReference type="SUPFAM" id="SSF54909">
    <property type="entry name" value="Dimeric alpha+beta barrel"/>
    <property type="match status" value="1"/>
</dbReference>
<dbReference type="InterPro" id="IPR000485">
    <property type="entry name" value="AsnC-type_HTH_dom"/>
</dbReference>
<keyword evidence="3" id="KW-0010">Activator</keyword>
<name>A0A1I6DNU4_9RHOB</name>
<dbReference type="GO" id="GO:0005829">
    <property type="term" value="C:cytosol"/>
    <property type="evidence" value="ECO:0007669"/>
    <property type="project" value="TreeGrafter"/>
</dbReference>
<dbReference type="InterPro" id="IPR011008">
    <property type="entry name" value="Dimeric_a/b-barrel"/>
</dbReference>
<dbReference type="PROSITE" id="PS50956">
    <property type="entry name" value="HTH_ASNC_2"/>
    <property type="match status" value="1"/>
</dbReference>
<dbReference type="InterPro" id="IPR019888">
    <property type="entry name" value="Tscrpt_reg_AsnC-like"/>
</dbReference>
<dbReference type="Proteomes" id="UP000199302">
    <property type="component" value="Unassembled WGS sequence"/>
</dbReference>
<evidence type="ECO:0000256" key="2">
    <source>
        <dbReference type="ARBA" id="ARBA00023125"/>
    </source>
</evidence>
<dbReference type="InterPro" id="IPR036388">
    <property type="entry name" value="WH-like_DNA-bd_sf"/>
</dbReference>
<proteinExistence type="predicted"/>
<feature type="domain" description="HTH asnC-type" evidence="5">
    <location>
        <begin position="8"/>
        <end position="69"/>
    </location>
</feature>
<evidence type="ECO:0000256" key="1">
    <source>
        <dbReference type="ARBA" id="ARBA00023015"/>
    </source>
</evidence>
<dbReference type="Gene3D" id="3.30.70.920">
    <property type="match status" value="1"/>
</dbReference>
<dbReference type="InterPro" id="IPR011991">
    <property type="entry name" value="ArsR-like_HTH"/>
</dbReference>
<sequence>MSQEPLELDKIDRAILRALVQDGRMSITELAAEVGLSKTPVGARVRRLEAEGVITGYRAELSARRLGLDHIAFMEVRLTDTREHALQAFNAAVRKVAEIEECHMIAGGFDYLVKIRTRDIAAYRRVLSEQISRLPHLASTSTYVSMESVRDAGLREI</sequence>
<dbReference type="GO" id="GO:0006355">
    <property type="term" value="P:regulation of DNA-templated transcription"/>
    <property type="evidence" value="ECO:0007669"/>
    <property type="project" value="UniProtKB-ARBA"/>
</dbReference>
<dbReference type="OrthoDB" id="9802341at2"/>
<dbReference type="InterPro" id="IPR036390">
    <property type="entry name" value="WH_DNA-bd_sf"/>
</dbReference>
<keyword evidence="2" id="KW-0238">DNA-binding</keyword>
<dbReference type="PANTHER" id="PTHR30154:SF0">
    <property type="entry name" value="LEUCINE-RESPONSIVE REGULATORY PROTEIN"/>
    <property type="match status" value="1"/>
</dbReference>
<dbReference type="PRINTS" id="PR00033">
    <property type="entry name" value="HTHASNC"/>
</dbReference>
<evidence type="ECO:0000259" key="5">
    <source>
        <dbReference type="PROSITE" id="PS50956"/>
    </source>
</evidence>
<dbReference type="InterPro" id="IPR019887">
    <property type="entry name" value="Tscrpt_reg_AsnC/Lrp_C"/>
</dbReference>
<reference evidence="6 7" key="1">
    <citation type="submission" date="2016-10" db="EMBL/GenBank/DDBJ databases">
        <authorList>
            <person name="de Groot N.N."/>
        </authorList>
    </citation>
    <scope>NUCLEOTIDE SEQUENCE [LARGE SCALE GENOMIC DNA]</scope>
    <source>
        <strain evidence="7">KMM 9023,NRIC 0796,JCM 17311,KCTC 23692</strain>
    </source>
</reference>
<dbReference type="EMBL" id="FOYI01000004">
    <property type="protein sequence ID" value="SFR07047.1"/>
    <property type="molecule type" value="Genomic_DNA"/>
</dbReference>
<dbReference type="STRING" id="871652.SAMN04515673_104172"/>
<dbReference type="SUPFAM" id="SSF46785">
    <property type="entry name" value="Winged helix' DNA-binding domain"/>
    <property type="match status" value="1"/>
</dbReference>
<evidence type="ECO:0000256" key="3">
    <source>
        <dbReference type="ARBA" id="ARBA00023159"/>
    </source>
</evidence>
<keyword evidence="4" id="KW-0804">Transcription</keyword>
<dbReference type="Pfam" id="PF01037">
    <property type="entry name" value="AsnC_trans_reg"/>
    <property type="match status" value="1"/>
</dbReference>
<accession>A0A1I6DNU4</accession>
<dbReference type="CDD" id="cd00090">
    <property type="entry name" value="HTH_ARSR"/>
    <property type="match status" value="1"/>
</dbReference>
<dbReference type="PROSITE" id="PS00519">
    <property type="entry name" value="HTH_ASNC_1"/>
    <property type="match status" value="1"/>
</dbReference>
<dbReference type="GO" id="GO:0043565">
    <property type="term" value="F:sequence-specific DNA binding"/>
    <property type="evidence" value="ECO:0007669"/>
    <property type="project" value="InterPro"/>
</dbReference>
<evidence type="ECO:0000313" key="6">
    <source>
        <dbReference type="EMBL" id="SFR07047.1"/>
    </source>
</evidence>
<keyword evidence="7" id="KW-1185">Reference proteome</keyword>
<protein>
    <submittedName>
        <fullName evidence="6">Transcriptional regulator, AsnC family</fullName>
    </submittedName>
</protein>